<dbReference type="OrthoDB" id="4062651at2759"/>
<gene>
    <name evidence="1" type="ORF">CJ030_MR5G022565</name>
</gene>
<dbReference type="GO" id="GO:0016301">
    <property type="term" value="F:kinase activity"/>
    <property type="evidence" value="ECO:0007669"/>
    <property type="project" value="UniProtKB-KW"/>
</dbReference>
<evidence type="ECO:0000313" key="1">
    <source>
        <dbReference type="EMBL" id="KAB1212598.1"/>
    </source>
</evidence>
<organism evidence="1 2">
    <name type="scientific">Morella rubra</name>
    <name type="common">Chinese bayberry</name>
    <dbReference type="NCBI Taxonomy" id="262757"/>
    <lineage>
        <taxon>Eukaryota</taxon>
        <taxon>Viridiplantae</taxon>
        <taxon>Streptophyta</taxon>
        <taxon>Embryophyta</taxon>
        <taxon>Tracheophyta</taxon>
        <taxon>Spermatophyta</taxon>
        <taxon>Magnoliopsida</taxon>
        <taxon>eudicotyledons</taxon>
        <taxon>Gunneridae</taxon>
        <taxon>Pentapetalae</taxon>
        <taxon>rosids</taxon>
        <taxon>fabids</taxon>
        <taxon>Fagales</taxon>
        <taxon>Myricaceae</taxon>
        <taxon>Morella</taxon>
    </lineage>
</organism>
<reference evidence="1 2" key="1">
    <citation type="journal article" date="2019" name="Plant Biotechnol. J.">
        <title>The red bayberry genome and genetic basis of sex determination.</title>
        <authorList>
            <person name="Jia H.M."/>
            <person name="Jia H.J."/>
            <person name="Cai Q.L."/>
            <person name="Wang Y."/>
            <person name="Zhao H.B."/>
            <person name="Yang W.F."/>
            <person name="Wang G.Y."/>
            <person name="Li Y.H."/>
            <person name="Zhan D.L."/>
            <person name="Shen Y.T."/>
            <person name="Niu Q.F."/>
            <person name="Chang L."/>
            <person name="Qiu J."/>
            <person name="Zhao L."/>
            <person name="Xie H.B."/>
            <person name="Fu W.Y."/>
            <person name="Jin J."/>
            <person name="Li X.W."/>
            <person name="Jiao Y."/>
            <person name="Zhou C.C."/>
            <person name="Tu T."/>
            <person name="Chai C.Y."/>
            <person name="Gao J.L."/>
            <person name="Fan L.J."/>
            <person name="van de Weg E."/>
            <person name="Wang J.Y."/>
            <person name="Gao Z.S."/>
        </authorList>
    </citation>
    <scope>NUCLEOTIDE SEQUENCE [LARGE SCALE GENOMIC DNA]</scope>
    <source>
        <tissue evidence="1">Leaves</tissue>
    </source>
</reference>
<keyword evidence="1" id="KW-0808">Transferase</keyword>
<keyword evidence="2" id="KW-1185">Reference proteome</keyword>
<dbReference type="PANTHER" id="PTHR33491">
    <property type="entry name" value="OSJNBA0016N04.9 PROTEIN"/>
    <property type="match status" value="1"/>
</dbReference>
<sequence length="208" mass="22879">MLLSLWGSHKPFLRFGLYELLEIQLGSTGLVKDWIFKFGNDSGWLYPLVPRFLGPPFMVSQTKNRFVAVGCNNFASIAASYNDSVIFGGCMSVCDETGSVNASDCNGINYYQTAIPSGLSQDLILSVKPINDRKVGESVRSAFLVDTEWFKENFRMPILDNYTVAMAIQWQINSSLFNSLGLSGNAEGSSTSPTCHCSNQTALEITRA</sequence>
<keyword evidence="1" id="KW-0675">Receptor</keyword>
<comment type="caution">
    <text evidence="1">The sequence shown here is derived from an EMBL/GenBank/DDBJ whole genome shotgun (WGS) entry which is preliminary data.</text>
</comment>
<name>A0A6A1VLB3_9ROSI</name>
<proteinExistence type="predicted"/>
<protein>
    <submittedName>
        <fullName evidence="1">Wall-associated receptor kinase-like 2</fullName>
    </submittedName>
</protein>
<dbReference type="EMBL" id="RXIC02000023">
    <property type="protein sequence ID" value="KAB1212598.1"/>
    <property type="molecule type" value="Genomic_DNA"/>
</dbReference>
<keyword evidence="1" id="KW-0418">Kinase</keyword>
<dbReference type="Proteomes" id="UP000516437">
    <property type="component" value="Chromosome 5"/>
</dbReference>
<evidence type="ECO:0000313" key="2">
    <source>
        <dbReference type="Proteomes" id="UP000516437"/>
    </source>
</evidence>
<accession>A0A6A1VLB3</accession>
<dbReference type="AlphaFoldDB" id="A0A6A1VLB3"/>